<dbReference type="Proteomes" id="UP000008075">
    <property type="component" value="Chromosome"/>
</dbReference>
<organism evidence="2 3">
    <name type="scientific">Xenorhabdus nematophila (strain ATCC 19061 / DSM 3370 / CCUG 14189 / LMG 1036 / NCIMB 9965 / AN6)</name>
    <dbReference type="NCBI Taxonomy" id="406817"/>
    <lineage>
        <taxon>Bacteria</taxon>
        <taxon>Pseudomonadati</taxon>
        <taxon>Pseudomonadota</taxon>
        <taxon>Gammaproteobacteria</taxon>
        <taxon>Enterobacterales</taxon>
        <taxon>Morganellaceae</taxon>
        <taxon>Xenorhabdus</taxon>
    </lineage>
</organism>
<evidence type="ECO:0000313" key="3">
    <source>
        <dbReference type="Proteomes" id="UP000008075"/>
    </source>
</evidence>
<accession>D3VF10</accession>
<proteinExistence type="predicted"/>
<feature type="compositionally biased region" description="Polar residues" evidence="1">
    <location>
        <begin position="26"/>
        <end position="40"/>
    </location>
</feature>
<keyword evidence="3" id="KW-1185">Reference proteome</keyword>
<sequence>MDIAAGLFHPPLKPALNVTTIPHLQESNNQFNNRDCSQDGSVALRRSEVK</sequence>
<dbReference type="HOGENOM" id="CLU_3124280_0_0_6"/>
<protein>
    <submittedName>
        <fullName evidence="2">Uncharacterized protein</fullName>
    </submittedName>
</protein>
<evidence type="ECO:0000256" key="1">
    <source>
        <dbReference type="SAM" id="MobiDB-lite"/>
    </source>
</evidence>
<feature type="region of interest" description="Disordered" evidence="1">
    <location>
        <begin position="26"/>
        <end position="50"/>
    </location>
</feature>
<dbReference type="STRING" id="406817.XNC1_4445"/>
<dbReference type="AlphaFoldDB" id="D3VF10"/>
<reference evidence="2 3" key="1">
    <citation type="journal article" date="2011" name="PLoS ONE">
        <title>The entomopathogenic bacterial endosymbionts xenorhabdus and photorhabdus: convergent lifestyles from divergent genomes.</title>
        <authorList>
            <person name="Chaston J.M."/>
            <person name="Suen G."/>
            <person name="Tucker S.L."/>
            <person name="Andersen A.W."/>
            <person name="Bhasin A."/>
            <person name="Bode E."/>
            <person name="Bode H.B."/>
            <person name="Brachmann A.O."/>
            <person name="Cowles C.E."/>
            <person name="Cowles K.N."/>
            <person name="Darby C."/>
            <person name="de Leon L."/>
            <person name="Drace K."/>
            <person name="Du Z."/>
            <person name="Givaudan A."/>
            <person name="Herbert Tran E.E."/>
            <person name="Jewell K.A."/>
            <person name="Knack J.J."/>
            <person name="Krasomil-Osterfeld K.C."/>
            <person name="Kukor R."/>
            <person name="Lanois A."/>
            <person name="Latreille P."/>
            <person name="Leimgruber N.K."/>
            <person name="Lipke C.M."/>
            <person name="Liu R."/>
            <person name="Lu X."/>
            <person name="Martens E.C."/>
            <person name="Marri P.R."/>
            <person name="Medigue C."/>
            <person name="Menard M.L."/>
            <person name="Miller N.M."/>
            <person name="Morales-Soto N."/>
            <person name="Norton S."/>
            <person name="Ogier J.C."/>
            <person name="Orchard S.S."/>
            <person name="Park D."/>
            <person name="Park Y."/>
            <person name="Qurollo B.A."/>
            <person name="Sugar D.R."/>
            <person name="Richards G.R."/>
            <person name="Rouy Z."/>
            <person name="Slominski B."/>
            <person name="Slominski K."/>
            <person name="Snyder H."/>
            <person name="Tjaden B.C."/>
            <person name="van der Hoeven R."/>
            <person name="Welch R.D."/>
            <person name="Wheeler C."/>
            <person name="Xiang B."/>
            <person name="Barbazuk B."/>
            <person name="Gaudriault S."/>
            <person name="Goodner B."/>
            <person name="Slater S.C."/>
            <person name="Forst S."/>
            <person name="Goldman B.S."/>
            <person name="Goodrich-Blair H."/>
        </authorList>
    </citation>
    <scope>NUCLEOTIDE SEQUENCE [LARGE SCALE GENOMIC DNA]</scope>
    <source>
        <strain evidence="3">ATCC 19061 / DSM 3370 / CCUG 14189 / LMG 1036 / NCIMB 9965 / AN6</strain>
    </source>
</reference>
<dbReference type="KEGG" id="xne:XNC1_4445"/>
<name>D3VF10_XENNA</name>
<evidence type="ECO:0000313" key="2">
    <source>
        <dbReference type="EMBL" id="CBJ92467.1"/>
    </source>
</evidence>
<dbReference type="EMBL" id="FN667742">
    <property type="protein sequence ID" value="CBJ92467.1"/>
    <property type="molecule type" value="Genomic_DNA"/>
</dbReference>
<gene>
    <name evidence="2" type="ordered locus">XNC1_4445</name>
</gene>